<name>A0A8C0PB50_CANLF</name>
<feature type="region of interest" description="Disordered" evidence="12">
    <location>
        <begin position="1174"/>
        <end position="1201"/>
    </location>
</feature>
<dbReference type="PROSITE" id="PS50011">
    <property type="entry name" value="PROTEIN_KINASE_DOM"/>
    <property type="match status" value="2"/>
</dbReference>
<dbReference type="SMART" id="SM00295">
    <property type="entry name" value="B41"/>
    <property type="match status" value="1"/>
</dbReference>
<dbReference type="InterPro" id="IPR008266">
    <property type="entry name" value="Tyr_kinase_AS"/>
</dbReference>
<dbReference type="InterPro" id="IPR019749">
    <property type="entry name" value="Band_41_domain"/>
</dbReference>
<dbReference type="SUPFAM" id="SSF56112">
    <property type="entry name" value="Protein kinase-like (PK-like)"/>
    <property type="match status" value="2"/>
</dbReference>
<keyword evidence="2 11" id="KW-0808">Transferase</keyword>
<dbReference type="InterPro" id="IPR001245">
    <property type="entry name" value="Ser-Thr/Tyr_kinase_cat_dom"/>
</dbReference>
<dbReference type="SUPFAM" id="SSF47031">
    <property type="entry name" value="Second domain of FERM"/>
    <property type="match status" value="1"/>
</dbReference>
<dbReference type="FunFam" id="1.10.510.10:FF:000114">
    <property type="entry name" value="Tyrosine-protein kinase JAK2"/>
    <property type="match status" value="1"/>
</dbReference>
<comment type="similarity">
    <text evidence="11">Belongs to the protein kinase superfamily. Tyr protein kinase family.</text>
</comment>
<comment type="catalytic activity">
    <reaction evidence="9 11">
        <text>L-tyrosyl-[protein] + ATP = O-phospho-L-tyrosyl-[protein] + ADP + H(+)</text>
        <dbReference type="Rhea" id="RHEA:10596"/>
        <dbReference type="Rhea" id="RHEA-COMP:10136"/>
        <dbReference type="Rhea" id="RHEA-COMP:20101"/>
        <dbReference type="ChEBI" id="CHEBI:15378"/>
        <dbReference type="ChEBI" id="CHEBI:30616"/>
        <dbReference type="ChEBI" id="CHEBI:46858"/>
        <dbReference type="ChEBI" id="CHEBI:61978"/>
        <dbReference type="ChEBI" id="CHEBI:456216"/>
        <dbReference type="EC" id="2.7.10.2"/>
    </reaction>
</comment>
<dbReference type="InterPro" id="IPR036860">
    <property type="entry name" value="SH2_dom_sf"/>
</dbReference>
<gene>
    <name evidence="15" type="primary">TYK2</name>
</gene>
<evidence type="ECO:0000256" key="10">
    <source>
        <dbReference type="PROSITE-ProRule" id="PRU10141"/>
    </source>
</evidence>
<evidence type="ECO:0000256" key="1">
    <source>
        <dbReference type="ARBA" id="ARBA00022553"/>
    </source>
</evidence>
<dbReference type="InterPro" id="IPR020635">
    <property type="entry name" value="Tyr_kinase_cat_dom"/>
</dbReference>
<dbReference type="GO" id="GO:0050865">
    <property type="term" value="P:regulation of cell activation"/>
    <property type="evidence" value="ECO:0007669"/>
    <property type="project" value="UniProtKB-ARBA"/>
</dbReference>
<dbReference type="GO" id="GO:0019221">
    <property type="term" value="P:cytokine-mediated signaling pathway"/>
    <property type="evidence" value="ECO:0007669"/>
    <property type="project" value="UniProtKB-ARBA"/>
</dbReference>
<evidence type="ECO:0000259" key="13">
    <source>
        <dbReference type="PROSITE" id="PS50011"/>
    </source>
</evidence>
<evidence type="ECO:0000256" key="9">
    <source>
        <dbReference type="ARBA" id="ARBA00051245"/>
    </source>
</evidence>
<dbReference type="GO" id="GO:0005524">
    <property type="term" value="F:ATP binding"/>
    <property type="evidence" value="ECO:0007669"/>
    <property type="project" value="UniProtKB-UniRule"/>
</dbReference>
<keyword evidence="5 11" id="KW-0418">Kinase</keyword>
<keyword evidence="4 10" id="KW-0547">Nucleotide-binding</keyword>
<dbReference type="GO" id="GO:0016020">
    <property type="term" value="C:membrane"/>
    <property type="evidence" value="ECO:0007669"/>
    <property type="project" value="InterPro"/>
</dbReference>
<feature type="compositionally biased region" description="Basic and acidic residues" evidence="12">
    <location>
        <begin position="333"/>
        <end position="362"/>
    </location>
</feature>
<dbReference type="Pfam" id="PF18377">
    <property type="entry name" value="FERM_F2"/>
    <property type="match status" value="1"/>
</dbReference>
<dbReference type="InterPro" id="IPR000719">
    <property type="entry name" value="Prot_kinase_dom"/>
</dbReference>
<dbReference type="EC" id="2.7.10.2" evidence="11"/>
<dbReference type="SMART" id="SM00252">
    <property type="entry name" value="SH2"/>
    <property type="match status" value="1"/>
</dbReference>
<feature type="region of interest" description="Disordered" evidence="12">
    <location>
        <begin position="326"/>
        <end position="362"/>
    </location>
</feature>
<evidence type="ECO:0000256" key="2">
    <source>
        <dbReference type="ARBA" id="ARBA00022679"/>
    </source>
</evidence>
<dbReference type="InterPro" id="IPR041155">
    <property type="entry name" value="FERM_F1"/>
</dbReference>
<dbReference type="PRINTS" id="PR00109">
    <property type="entry name" value="TYRKINASE"/>
</dbReference>
<reference evidence="15" key="2">
    <citation type="submission" date="2025-08" db="UniProtKB">
        <authorList>
            <consortium name="Ensembl"/>
        </authorList>
    </citation>
    <scope>IDENTIFICATION</scope>
</reference>
<dbReference type="Ensembl" id="ENSCAFT00030037188.1">
    <property type="protein sequence ID" value="ENSCAFP00030032437.1"/>
    <property type="gene ID" value="ENSCAFG00030020203.1"/>
</dbReference>
<feature type="region of interest" description="Disordered" evidence="12">
    <location>
        <begin position="1214"/>
        <end position="1240"/>
    </location>
</feature>
<dbReference type="Pfam" id="PF17887">
    <property type="entry name" value="Jak1_Phl"/>
    <property type="match status" value="1"/>
</dbReference>
<proteinExistence type="inferred from homology"/>
<evidence type="ECO:0000256" key="5">
    <source>
        <dbReference type="ARBA" id="ARBA00022777"/>
    </source>
</evidence>
<evidence type="ECO:0000259" key="14">
    <source>
        <dbReference type="PROSITE" id="PS50057"/>
    </source>
</evidence>
<dbReference type="PANTHER" id="PTHR45807:SF6">
    <property type="entry name" value="NON-RECEPTOR TYROSINE-PROTEIN KINASE TYK2"/>
    <property type="match status" value="1"/>
</dbReference>
<dbReference type="SMART" id="SM00219">
    <property type="entry name" value="TyrKc"/>
    <property type="match status" value="2"/>
</dbReference>
<dbReference type="Proteomes" id="UP000694429">
    <property type="component" value="Chromosome 20"/>
</dbReference>
<dbReference type="InterPro" id="IPR016045">
    <property type="entry name" value="Tyr_kinase_non-rcpt_TYK2_N"/>
</dbReference>
<dbReference type="InterPro" id="IPR011009">
    <property type="entry name" value="Kinase-like_dom_sf"/>
</dbReference>
<dbReference type="Pfam" id="PF21990">
    <property type="entry name" value="SH2_1"/>
    <property type="match status" value="1"/>
</dbReference>
<keyword evidence="7" id="KW-0727">SH2 domain</keyword>
<evidence type="ECO:0000256" key="12">
    <source>
        <dbReference type="SAM" id="MobiDB-lite"/>
    </source>
</evidence>
<reference evidence="15" key="1">
    <citation type="submission" date="2019-03" db="EMBL/GenBank/DDBJ databases">
        <authorList>
            <person name="Warren W.C."/>
            <person name="Johnson G.S."/>
        </authorList>
    </citation>
    <scope>NUCLEOTIDE SEQUENCE [LARGE SCALE GENOMIC DNA]</scope>
    <source>
        <strain evidence="15">Basenji</strain>
    </source>
</reference>
<dbReference type="GO" id="GO:0035556">
    <property type="term" value="P:intracellular signal transduction"/>
    <property type="evidence" value="ECO:0007669"/>
    <property type="project" value="InterPro"/>
</dbReference>
<dbReference type="InterPro" id="IPR017441">
    <property type="entry name" value="Protein_kinase_ATP_BS"/>
</dbReference>
<dbReference type="InterPro" id="IPR041046">
    <property type="entry name" value="FERM_F2"/>
</dbReference>
<dbReference type="PRINTS" id="PR01823">
    <property type="entry name" value="JANUSKINASE"/>
</dbReference>
<dbReference type="InterPro" id="IPR000980">
    <property type="entry name" value="SH2"/>
</dbReference>
<evidence type="ECO:0000313" key="15">
    <source>
        <dbReference type="Ensembl" id="ENSCAFP00030032437.1"/>
    </source>
</evidence>
<feature type="binding site" evidence="10">
    <location>
        <position position="923"/>
    </location>
    <ligand>
        <name>ATP</name>
        <dbReference type="ChEBI" id="CHEBI:30616"/>
    </ligand>
</feature>
<evidence type="ECO:0000313" key="16">
    <source>
        <dbReference type="Proteomes" id="UP000694429"/>
    </source>
</evidence>
<dbReference type="InterPro" id="IPR051286">
    <property type="entry name" value="JAK"/>
</dbReference>
<dbReference type="PROSITE" id="PS00107">
    <property type="entry name" value="PROTEIN_KINASE_ATP"/>
    <property type="match status" value="1"/>
</dbReference>
<dbReference type="InterPro" id="IPR041381">
    <property type="entry name" value="JAK1-3/TYK2_PHL_dom"/>
</dbReference>
<dbReference type="PROSITE" id="PS50057">
    <property type="entry name" value="FERM_3"/>
    <property type="match status" value="1"/>
</dbReference>
<evidence type="ECO:0000256" key="11">
    <source>
        <dbReference type="RuleBase" id="RU362096"/>
    </source>
</evidence>
<feature type="region of interest" description="Disordered" evidence="12">
    <location>
        <begin position="1131"/>
        <end position="1150"/>
    </location>
</feature>
<sequence length="1300" mass="145091">MPLCHSGATTRDSRPDGDEAQPLATRGGLKVLLHWAGPGGGDPWVTFSEATLTAEDVCIHIAHKVGITPSCFNLFALFDAEAQVWLPPNHILEVSGDMNLTLYFRMRFYFRNWHGTNSQEPAVYRCGPTGTKSSSEQAEQGVQLLDPASFEYLFEQGKHEFVNDVASLWDLSSEEEIHHFKNESLGMAFLHLCHLALSHGIPLEKVAKKISFKDCIPRSFRLQIRRHNALTRLRLRSIFRRFVRAFQPGHISQQVIMVKYLATLEQLAPRFGTERVPVCHLELLAQAVGESCYIRDSGQAPPEPELATGPPTHEVLVTGTGGIQWRPVQAESPRGDSSSRNRHADPFRKKTKAGEVGDQPVDRPQEEPWVYFCDFQDITHVVLKERHISIHCQDNKSLELTLPSRAMALSWVSLVDGYFRLTADSSHYLCHEVAPPRLVMSIQDGIHGPLMEPFVLAKLRSEDGLYLIHWSTSHLNRLILTVAQRDQSPGTQRLHLRKFPIELQAGVFRLEGWDRSFPSVRELRAALQGCSLRAGDDCFSLRRCCLPRPGEISNLIIMRGPRAVTSPPNVSQLSFHRICQADVTQLSHLGQGTRTNVYEGVLRVGARAPKEGAADGEDPPTPSEDSGLELRVVLKVLDPSHHDIALAFYETASLMSQVSHVHLAFVHGICVYGSENIMVTEYVEHGPLDVWLRREKGHVPVAWKVAVAQQLASALSYLEDKSLVHGNVCGRNILLARLGLEEGTSPFIKLSDPGVGLGALSREERIERIPWIAPECLTGGANSLTTAADKWGFGATLLEICFDGEAPLQGRGPSEKECFYQKQHLLPQPSCPELATLISQCLTYEPAQRPSFRTILRDLTQLQPQNLADVLAVNPDSPASDPTVFHKRYLKKIRDLGEGHFGKVSLYCYDPTNDGTGEMVAVKAIKAGCGPQLRTCWRREIDILRTLHHKHIVKYKGCCEDQGEKSVQLVMEYVPLGSLRDYLPRHSVGLAQLLLFAQQICEGMAYLHAQHYVHRDLAARNVLLDNDRLVKIGDFGLAKAVPEGHEYYRVREDGDSPVFWYAPECLKECKFYYASDVWSFGVTLYELLTYCDSSQSPPSKFIELIGLTQGQMTVLRLTELLERGERLPRPEKCPYEVRPPSPFSSPRCRTAERAATTVPVSSCPDLSPHEELLGGRSFIPPHLPEPHTHSQDGPGEIPRPGRLSVQCLLKPTCSSQGDWSRMPPSPAPRASSSPKEPRGRCWASPLPVPSVWRPHICELTFLLSSSPWVAITIRQMGWLIDRNLFLTVLEAGKTKSKAPA</sequence>
<protein>
    <recommendedName>
        <fullName evidence="11">Tyrosine-protein kinase</fullName>
        <ecNumber evidence="11">2.7.10.2</ecNumber>
    </recommendedName>
</protein>
<dbReference type="Pfam" id="PF07714">
    <property type="entry name" value="PK_Tyr_Ser-Thr"/>
    <property type="match status" value="2"/>
</dbReference>
<dbReference type="Gene3D" id="1.10.510.10">
    <property type="entry name" value="Transferase(Phosphotransferase) domain 1"/>
    <property type="match status" value="2"/>
</dbReference>
<dbReference type="SUPFAM" id="SSF50729">
    <property type="entry name" value="PH domain-like"/>
    <property type="match status" value="1"/>
</dbReference>
<evidence type="ECO:0000256" key="8">
    <source>
        <dbReference type="ARBA" id="ARBA00023137"/>
    </source>
</evidence>
<evidence type="ECO:0000256" key="4">
    <source>
        <dbReference type="ARBA" id="ARBA00022741"/>
    </source>
</evidence>
<dbReference type="PROSITE" id="PS00109">
    <property type="entry name" value="PROTEIN_KINASE_TYR"/>
    <property type="match status" value="1"/>
</dbReference>
<dbReference type="InterPro" id="IPR016251">
    <property type="entry name" value="Tyr_kinase_non-rcpt_Jak/Tyk2"/>
</dbReference>
<organism evidence="15 16">
    <name type="scientific">Canis lupus familiaris</name>
    <name type="common">Dog</name>
    <name type="synonym">Canis familiaris</name>
    <dbReference type="NCBI Taxonomy" id="9615"/>
    <lineage>
        <taxon>Eukaryota</taxon>
        <taxon>Metazoa</taxon>
        <taxon>Chordata</taxon>
        <taxon>Craniata</taxon>
        <taxon>Vertebrata</taxon>
        <taxon>Euteleostomi</taxon>
        <taxon>Mammalia</taxon>
        <taxon>Eutheria</taxon>
        <taxon>Laurasiatheria</taxon>
        <taxon>Carnivora</taxon>
        <taxon>Caniformia</taxon>
        <taxon>Canidae</taxon>
        <taxon>Canis</taxon>
    </lineage>
</organism>
<accession>A0A8C0PB50</accession>
<dbReference type="SUPFAM" id="SSF55550">
    <property type="entry name" value="SH2 domain"/>
    <property type="match status" value="1"/>
</dbReference>
<keyword evidence="3" id="KW-0677">Repeat</keyword>
<dbReference type="Gene3D" id="3.30.200.20">
    <property type="entry name" value="Phosphorylase Kinase, domain 1"/>
    <property type="match status" value="2"/>
</dbReference>
<keyword evidence="6 10" id="KW-0067">ATP-binding</keyword>
<feature type="domain" description="Protein kinase" evidence="13">
    <location>
        <begin position="890"/>
        <end position="1172"/>
    </location>
</feature>
<dbReference type="Pfam" id="PF18379">
    <property type="entry name" value="FERM_F1"/>
    <property type="match status" value="1"/>
</dbReference>
<keyword evidence="1" id="KW-0597">Phosphoprotein</keyword>
<feature type="domain" description="Protein kinase" evidence="13">
    <location>
        <begin position="583"/>
        <end position="862"/>
    </location>
</feature>
<dbReference type="GO" id="GO:0022407">
    <property type="term" value="P:regulation of cell-cell adhesion"/>
    <property type="evidence" value="ECO:0007669"/>
    <property type="project" value="UniProtKB-ARBA"/>
</dbReference>
<evidence type="ECO:0000256" key="3">
    <source>
        <dbReference type="ARBA" id="ARBA00022737"/>
    </source>
</evidence>
<dbReference type="GO" id="GO:0004715">
    <property type="term" value="F:non-membrane spanning protein tyrosine kinase activity"/>
    <property type="evidence" value="ECO:0007669"/>
    <property type="project" value="UniProtKB-EC"/>
</dbReference>
<dbReference type="FunFam" id="3.30.200.20:FF:000084">
    <property type="entry name" value="Tyrosine-protein kinase"/>
    <property type="match status" value="1"/>
</dbReference>
<feature type="domain" description="FERM" evidence="14">
    <location>
        <begin position="27"/>
        <end position="426"/>
    </location>
</feature>
<evidence type="ECO:0000256" key="6">
    <source>
        <dbReference type="ARBA" id="ARBA00022840"/>
    </source>
</evidence>
<dbReference type="FunFam" id="1.10.510.10:FF:000110">
    <property type="entry name" value="Tyrosine-protein kinase"/>
    <property type="match status" value="1"/>
</dbReference>
<dbReference type="InterPro" id="IPR035963">
    <property type="entry name" value="FERM_2"/>
</dbReference>
<dbReference type="InterPro" id="IPR000299">
    <property type="entry name" value="FERM_domain"/>
</dbReference>
<dbReference type="PRINTS" id="PR01827">
    <property type="entry name" value="YKINASETYK2"/>
</dbReference>
<dbReference type="PANTHER" id="PTHR45807">
    <property type="entry name" value="TYROSINE-PROTEIN KINASE HOPSCOTCH"/>
    <property type="match status" value="1"/>
</dbReference>
<keyword evidence="8 11" id="KW-0829">Tyrosine-protein kinase</keyword>
<evidence type="ECO:0000256" key="7">
    <source>
        <dbReference type="ARBA" id="ARBA00022999"/>
    </source>
</evidence>